<dbReference type="AlphaFoldDB" id="A0A1X7DW01"/>
<proteinExistence type="predicted"/>
<reference evidence="2" key="1">
    <citation type="submission" date="2017-04" db="EMBL/GenBank/DDBJ databases">
        <authorList>
            <person name="Varghese N."/>
            <person name="Submissions S."/>
        </authorList>
    </citation>
    <scope>NUCLEOTIDE SEQUENCE [LARGE SCALE GENOMIC DNA]</scope>
    <source>
        <strain evidence="2">Ballard 720</strain>
    </source>
</reference>
<accession>A0A1X7DW01</accession>
<dbReference type="EMBL" id="FXAH01000004">
    <property type="protein sequence ID" value="SMF22547.1"/>
    <property type="molecule type" value="Genomic_DNA"/>
</dbReference>
<dbReference type="STRING" id="28094.SAMN06295900_10497"/>
<protein>
    <submittedName>
        <fullName evidence="1">Uncharacterized protein</fullName>
    </submittedName>
</protein>
<evidence type="ECO:0000313" key="1">
    <source>
        <dbReference type="EMBL" id="SMF22547.1"/>
    </source>
</evidence>
<name>A0A1X7DW01_TRICW</name>
<organism evidence="1 2">
    <name type="scientific">Trinickia caryophylli</name>
    <name type="common">Paraburkholderia caryophylli</name>
    <dbReference type="NCBI Taxonomy" id="28094"/>
    <lineage>
        <taxon>Bacteria</taxon>
        <taxon>Pseudomonadati</taxon>
        <taxon>Pseudomonadota</taxon>
        <taxon>Betaproteobacteria</taxon>
        <taxon>Burkholderiales</taxon>
        <taxon>Burkholderiaceae</taxon>
        <taxon>Trinickia</taxon>
    </lineage>
</organism>
<keyword evidence="2" id="KW-1185">Reference proteome</keyword>
<evidence type="ECO:0000313" key="2">
    <source>
        <dbReference type="Proteomes" id="UP000192911"/>
    </source>
</evidence>
<gene>
    <name evidence="1" type="ORF">SAMN06295900_10497</name>
</gene>
<dbReference type="Proteomes" id="UP000192911">
    <property type="component" value="Unassembled WGS sequence"/>
</dbReference>
<sequence>MIAKKIKSTEANTNISLARRWIVVSSIGLTHPIWAEDRLFLGRCPY</sequence>